<keyword evidence="3" id="KW-1185">Reference proteome</keyword>
<dbReference type="Pfam" id="PF01161">
    <property type="entry name" value="PBP"/>
    <property type="match status" value="1"/>
</dbReference>
<dbReference type="OrthoDB" id="9797506at2"/>
<proteinExistence type="predicted"/>
<dbReference type="EMBL" id="PIPL01000001">
    <property type="protein sequence ID" value="RUO25850.1"/>
    <property type="molecule type" value="Genomic_DNA"/>
</dbReference>
<sequence length="189" mass="20703">MHKLLIASCFTALTVASLSSASANEFRLYSPDVESDGEIDSSFEYDGFGCSGDNQSPELRWENPPPGTRSFAISVHDPDAPTGSGWWHWRVINIPSDVDHLAANAGAPDGSNMHEDAVQIRNDYGDKGWGGLCPPAHGEPHRYTFTVHALDVETLDVPDDASPAMAGFMIHQHRIHEAGFMATYTRYED</sequence>
<dbReference type="PANTHER" id="PTHR30289">
    <property type="entry name" value="UNCHARACTERIZED PROTEIN YBCL-RELATED"/>
    <property type="match status" value="1"/>
</dbReference>
<dbReference type="PANTHER" id="PTHR30289:SF1">
    <property type="entry name" value="PEBP (PHOSPHATIDYLETHANOLAMINE-BINDING PROTEIN) FAMILY PROTEIN"/>
    <property type="match status" value="1"/>
</dbReference>
<accession>A0A432W701</accession>
<feature type="chain" id="PRO_5019238684" evidence="1">
    <location>
        <begin position="24"/>
        <end position="189"/>
    </location>
</feature>
<comment type="caution">
    <text evidence="2">The sequence shown here is derived from an EMBL/GenBank/DDBJ whole genome shotgun (WGS) entry which is preliminary data.</text>
</comment>
<dbReference type="AlphaFoldDB" id="A0A432W701"/>
<dbReference type="InterPro" id="IPR036610">
    <property type="entry name" value="PEBP-like_sf"/>
</dbReference>
<reference evidence="2 3" key="1">
    <citation type="journal article" date="2011" name="Front. Microbiol.">
        <title>Genomic signatures of strain selection and enhancement in Bacillus atrophaeus var. globigii, a historical biowarfare simulant.</title>
        <authorList>
            <person name="Gibbons H.S."/>
            <person name="Broomall S.M."/>
            <person name="McNew L.A."/>
            <person name="Daligault H."/>
            <person name="Chapman C."/>
            <person name="Bruce D."/>
            <person name="Karavis M."/>
            <person name="Krepps M."/>
            <person name="McGregor P.A."/>
            <person name="Hong C."/>
            <person name="Park K.H."/>
            <person name="Akmal A."/>
            <person name="Feldman A."/>
            <person name="Lin J.S."/>
            <person name="Chang W.E."/>
            <person name="Higgs B.W."/>
            <person name="Demirev P."/>
            <person name="Lindquist J."/>
            <person name="Liem A."/>
            <person name="Fochler E."/>
            <person name="Read T.D."/>
            <person name="Tapia R."/>
            <person name="Johnson S."/>
            <person name="Bishop-Lilly K.A."/>
            <person name="Detter C."/>
            <person name="Han C."/>
            <person name="Sozhamannan S."/>
            <person name="Rosenzweig C.N."/>
            <person name="Skowronski E.W."/>
        </authorList>
    </citation>
    <scope>NUCLEOTIDE SEQUENCE [LARGE SCALE GENOMIC DNA]</scope>
    <source>
        <strain evidence="2 3">MLST1</strain>
    </source>
</reference>
<evidence type="ECO:0000313" key="3">
    <source>
        <dbReference type="Proteomes" id="UP000288293"/>
    </source>
</evidence>
<organism evidence="2 3">
    <name type="scientific">Aliidiomarina minuta</name>
    <dbReference type="NCBI Taxonomy" id="880057"/>
    <lineage>
        <taxon>Bacteria</taxon>
        <taxon>Pseudomonadati</taxon>
        <taxon>Pseudomonadota</taxon>
        <taxon>Gammaproteobacteria</taxon>
        <taxon>Alteromonadales</taxon>
        <taxon>Idiomarinaceae</taxon>
        <taxon>Aliidiomarina</taxon>
    </lineage>
</organism>
<name>A0A432W701_9GAMM</name>
<dbReference type="SUPFAM" id="SSF49777">
    <property type="entry name" value="PEBP-like"/>
    <property type="match status" value="1"/>
</dbReference>
<feature type="signal peptide" evidence="1">
    <location>
        <begin position="1"/>
        <end position="23"/>
    </location>
</feature>
<evidence type="ECO:0000313" key="2">
    <source>
        <dbReference type="EMBL" id="RUO25850.1"/>
    </source>
</evidence>
<dbReference type="NCBIfam" id="TIGR00481">
    <property type="entry name" value="YbhB/YbcL family Raf kinase inhibitor-like protein"/>
    <property type="match status" value="1"/>
</dbReference>
<dbReference type="RefSeq" id="WP_126802668.1">
    <property type="nucleotide sequence ID" value="NZ_PIPL01000001.1"/>
</dbReference>
<dbReference type="Proteomes" id="UP000288293">
    <property type="component" value="Unassembled WGS sequence"/>
</dbReference>
<dbReference type="Gene3D" id="3.90.280.10">
    <property type="entry name" value="PEBP-like"/>
    <property type="match status" value="1"/>
</dbReference>
<dbReference type="InterPro" id="IPR008914">
    <property type="entry name" value="PEBP"/>
</dbReference>
<evidence type="ECO:0000256" key="1">
    <source>
        <dbReference type="SAM" id="SignalP"/>
    </source>
</evidence>
<protein>
    <submittedName>
        <fullName evidence="2">YbhB/YbcL family Raf kinase inhibitor-like protein</fullName>
    </submittedName>
</protein>
<dbReference type="CDD" id="cd00865">
    <property type="entry name" value="PEBP_bact_arch"/>
    <property type="match status" value="1"/>
</dbReference>
<gene>
    <name evidence="2" type="ORF">CWE09_03730</name>
</gene>
<dbReference type="InterPro" id="IPR005247">
    <property type="entry name" value="YbhB_YbcL/LppC-like"/>
</dbReference>
<keyword evidence="1" id="KW-0732">Signal</keyword>